<evidence type="ECO:0000256" key="5">
    <source>
        <dbReference type="ARBA" id="ARBA00023239"/>
    </source>
</evidence>
<evidence type="ECO:0000313" key="9">
    <source>
        <dbReference type="Proteomes" id="UP000178583"/>
    </source>
</evidence>
<dbReference type="AlphaFoldDB" id="A0A1F5E788"/>
<dbReference type="GO" id="GO:0071555">
    <property type="term" value="P:cell wall organization"/>
    <property type="evidence" value="ECO:0007669"/>
    <property type="project" value="UniProtKB-KW"/>
</dbReference>
<accession>A0A1F5E788</accession>
<evidence type="ECO:0000256" key="6">
    <source>
        <dbReference type="ARBA" id="ARBA00023316"/>
    </source>
</evidence>
<comment type="caution">
    <text evidence="8">The sequence shown here is derived from an EMBL/GenBank/DDBJ whole genome shotgun (WGS) entry which is preliminary data.</text>
</comment>
<keyword evidence="3 7" id="KW-1133">Transmembrane helix</keyword>
<keyword evidence="6" id="KW-0961">Cell wall biogenesis/degradation</keyword>
<dbReference type="PANTHER" id="PTHR30518">
    <property type="entry name" value="ENDOLYTIC MUREIN TRANSGLYCOSYLASE"/>
    <property type="match status" value="1"/>
</dbReference>
<reference evidence="8 9" key="1">
    <citation type="journal article" date="2016" name="Nat. Commun.">
        <title>Thousands of microbial genomes shed light on interconnected biogeochemical processes in an aquifer system.</title>
        <authorList>
            <person name="Anantharaman K."/>
            <person name="Brown C.T."/>
            <person name="Hug L.A."/>
            <person name="Sharon I."/>
            <person name="Castelle C.J."/>
            <person name="Probst A.J."/>
            <person name="Thomas B.C."/>
            <person name="Singh A."/>
            <person name="Wilkins M.J."/>
            <person name="Karaoz U."/>
            <person name="Brodie E.L."/>
            <person name="Williams K.H."/>
            <person name="Hubbard S.S."/>
            <person name="Banfield J.F."/>
        </authorList>
    </citation>
    <scope>NUCLEOTIDE SEQUENCE [LARGE SCALE GENOMIC DNA]</scope>
</reference>
<gene>
    <name evidence="8" type="ORF">A2215_00155</name>
</gene>
<keyword evidence="5" id="KW-0456">Lyase</keyword>
<dbReference type="Gene3D" id="3.30.1490.480">
    <property type="entry name" value="Endolytic murein transglycosylase"/>
    <property type="match status" value="1"/>
</dbReference>
<dbReference type="PANTHER" id="PTHR30518:SF2">
    <property type="entry name" value="ENDOLYTIC MUREIN TRANSGLYCOSYLASE"/>
    <property type="match status" value="1"/>
</dbReference>
<dbReference type="Proteomes" id="UP000178583">
    <property type="component" value="Unassembled WGS sequence"/>
</dbReference>
<evidence type="ECO:0000313" key="8">
    <source>
        <dbReference type="EMBL" id="OGD63262.1"/>
    </source>
</evidence>
<evidence type="ECO:0008006" key="10">
    <source>
        <dbReference type="Google" id="ProtNLM"/>
    </source>
</evidence>
<feature type="non-terminal residue" evidence="8">
    <location>
        <position position="270"/>
    </location>
</feature>
<keyword evidence="4 7" id="KW-0472">Membrane</keyword>
<dbReference type="EMBL" id="MEZY01000036">
    <property type="protein sequence ID" value="OGD63262.1"/>
    <property type="molecule type" value="Genomic_DNA"/>
</dbReference>
<keyword evidence="1" id="KW-1003">Cell membrane</keyword>
<organism evidence="8 9">
    <name type="scientific">Candidatus Berkelbacteria bacterium RIFOXYA2_FULL_43_10</name>
    <dbReference type="NCBI Taxonomy" id="1797472"/>
    <lineage>
        <taxon>Bacteria</taxon>
        <taxon>Candidatus Berkelbacteria</taxon>
    </lineage>
</organism>
<dbReference type="NCBIfam" id="TIGR00247">
    <property type="entry name" value="endolytic transglycosylase MltG"/>
    <property type="match status" value="1"/>
</dbReference>
<feature type="transmembrane region" description="Helical" evidence="7">
    <location>
        <begin position="7"/>
        <end position="29"/>
    </location>
</feature>
<proteinExistence type="predicted"/>
<sequence>MLKSVTLKIISIVIIIFVLAGVGIAFYYWQKVSKIASSNSEKTVFEIKEGESTLEIAEGLEEDGYIRSAWYFATLVKYRHHILQPGAYLISPNMKVSEIINKISSGETSLIKITIPEGWRREQIAQYLDGQGSIEYQSFITAAEGFDGKLFPDTFYVTLETTAEDAVKLMNEDYIERIDGLEVSDNDLVLASIVEREAKNNGERAAIAGVYKNRLNIDMKLEADPTVIYGSDNIELDKLSSDARKEYKFWKSISSLGYKNSQNPYNTYLF</sequence>
<evidence type="ECO:0000256" key="7">
    <source>
        <dbReference type="SAM" id="Phobius"/>
    </source>
</evidence>
<keyword evidence="2 7" id="KW-0812">Transmembrane</keyword>
<evidence type="ECO:0000256" key="2">
    <source>
        <dbReference type="ARBA" id="ARBA00022692"/>
    </source>
</evidence>
<evidence type="ECO:0000256" key="3">
    <source>
        <dbReference type="ARBA" id="ARBA00022989"/>
    </source>
</evidence>
<evidence type="ECO:0000256" key="1">
    <source>
        <dbReference type="ARBA" id="ARBA00022475"/>
    </source>
</evidence>
<name>A0A1F5E788_9BACT</name>
<dbReference type="GO" id="GO:0016829">
    <property type="term" value="F:lyase activity"/>
    <property type="evidence" value="ECO:0007669"/>
    <property type="project" value="UniProtKB-KW"/>
</dbReference>
<protein>
    <recommendedName>
        <fullName evidence="10">Endolytic transglycosylase MltG</fullName>
    </recommendedName>
</protein>
<dbReference type="Pfam" id="PF02618">
    <property type="entry name" value="YceG"/>
    <property type="match status" value="1"/>
</dbReference>
<evidence type="ECO:0000256" key="4">
    <source>
        <dbReference type="ARBA" id="ARBA00023136"/>
    </source>
</evidence>
<dbReference type="InterPro" id="IPR003770">
    <property type="entry name" value="MLTG-like"/>
</dbReference>
<dbReference type="STRING" id="1797472.A2215_00155"/>